<accession>A0ABY8U6J6</accession>
<keyword evidence="3" id="KW-1185">Reference proteome</keyword>
<evidence type="ECO:0000256" key="1">
    <source>
        <dbReference type="SAM" id="MobiDB-lite"/>
    </source>
</evidence>
<organism evidence="2 3">
    <name type="scientific">Tetradesmus obliquus</name>
    <name type="common">Green alga</name>
    <name type="synonym">Acutodesmus obliquus</name>
    <dbReference type="NCBI Taxonomy" id="3088"/>
    <lineage>
        <taxon>Eukaryota</taxon>
        <taxon>Viridiplantae</taxon>
        <taxon>Chlorophyta</taxon>
        <taxon>core chlorophytes</taxon>
        <taxon>Chlorophyceae</taxon>
        <taxon>CS clade</taxon>
        <taxon>Sphaeropleales</taxon>
        <taxon>Scenedesmaceae</taxon>
        <taxon>Tetradesmus</taxon>
    </lineage>
</organism>
<dbReference type="EMBL" id="CP126215">
    <property type="protein sequence ID" value="WIA17098.1"/>
    <property type="molecule type" value="Genomic_DNA"/>
</dbReference>
<dbReference type="Proteomes" id="UP001244341">
    <property type="component" value="Chromosome 8b"/>
</dbReference>
<proteinExistence type="predicted"/>
<feature type="region of interest" description="Disordered" evidence="1">
    <location>
        <begin position="83"/>
        <end position="107"/>
    </location>
</feature>
<evidence type="ECO:0000313" key="2">
    <source>
        <dbReference type="EMBL" id="WIA17098.1"/>
    </source>
</evidence>
<name>A0ABY8U6J6_TETOB</name>
<evidence type="ECO:0000313" key="3">
    <source>
        <dbReference type="Proteomes" id="UP001244341"/>
    </source>
</evidence>
<sequence length="107" mass="11175">MWVLLLKRVNSYQEVAAEAARQLPLAAAAVAGAAPSLMAFQSCVQAARGSSAPIFPQWSGSFEAADIAQVAPILWWCAGGVCCSSSSSSSSSSGQEELREVQMPLQL</sequence>
<reference evidence="2 3" key="1">
    <citation type="submission" date="2023-05" db="EMBL/GenBank/DDBJ databases">
        <title>A 100% complete, gapless, phased diploid assembly of the Scenedesmus obliquus UTEX 3031 genome.</title>
        <authorList>
            <person name="Biondi T.C."/>
            <person name="Hanschen E.R."/>
            <person name="Kwon T."/>
            <person name="Eng W."/>
            <person name="Kruse C.P.S."/>
            <person name="Koehler S.I."/>
            <person name="Kunde Y."/>
            <person name="Gleasner C.D."/>
            <person name="You Mak K.T."/>
            <person name="Polle J."/>
            <person name="Hovde B.T."/>
            <person name="Starkenburg S.R."/>
        </authorList>
    </citation>
    <scope>NUCLEOTIDE SEQUENCE [LARGE SCALE GENOMIC DNA]</scope>
    <source>
        <strain evidence="2 3">DOE0152z</strain>
    </source>
</reference>
<protein>
    <submittedName>
        <fullName evidence="2">Uncharacterized protein</fullName>
    </submittedName>
</protein>
<feature type="compositionally biased region" description="Low complexity" evidence="1">
    <location>
        <begin position="84"/>
        <end position="93"/>
    </location>
</feature>
<gene>
    <name evidence="2" type="ORF">OEZ85_013996</name>
</gene>